<dbReference type="AlphaFoldDB" id="A0A8J2JZK6"/>
<feature type="compositionally biased region" description="Low complexity" evidence="1">
    <location>
        <begin position="49"/>
        <end position="65"/>
    </location>
</feature>
<dbReference type="OrthoDB" id="689350at2759"/>
<dbReference type="Proteomes" id="UP000708208">
    <property type="component" value="Unassembled WGS sequence"/>
</dbReference>
<feature type="region of interest" description="Disordered" evidence="1">
    <location>
        <begin position="46"/>
        <end position="75"/>
    </location>
</feature>
<organism evidence="2 3">
    <name type="scientific">Allacma fusca</name>
    <dbReference type="NCBI Taxonomy" id="39272"/>
    <lineage>
        <taxon>Eukaryota</taxon>
        <taxon>Metazoa</taxon>
        <taxon>Ecdysozoa</taxon>
        <taxon>Arthropoda</taxon>
        <taxon>Hexapoda</taxon>
        <taxon>Collembola</taxon>
        <taxon>Symphypleona</taxon>
        <taxon>Sminthuridae</taxon>
        <taxon>Allacma</taxon>
    </lineage>
</organism>
<evidence type="ECO:0000313" key="3">
    <source>
        <dbReference type="Proteomes" id="UP000708208"/>
    </source>
</evidence>
<reference evidence="2" key="1">
    <citation type="submission" date="2021-06" db="EMBL/GenBank/DDBJ databases">
        <authorList>
            <person name="Hodson N. C."/>
            <person name="Mongue J. A."/>
            <person name="Jaron S. K."/>
        </authorList>
    </citation>
    <scope>NUCLEOTIDE SEQUENCE</scope>
</reference>
<evidence type="ECO:0000256" key="1">
    <source>
        <dbReference type="SAM" id="MobiDB-lite"/>
    </source>
</evidence>
<sequence>KHYFQINLQEKRVSVTTTLPVEEIHAELKKSGKTVTLLSSTKQELFGQTETDANKTTATTTAPSAQPKQSRAQGRRATKFRNLLNMKSATIKHTIVN</sequence>
<comment type="caution">
    <text evidence="2">The sequence shown here is derived from an EMBL/GenBank/DDBJ whole genome shotgun (WGS) entry which is preliminary data.</text>
</comment>
<feature type="non-terminal residue" evidence="2">
    <location>
        <position position="1"/>
    </location>
</feature>
<protein>
    <submittedName>
        <fullName evidence="2">Uncharacterized protein</fullName>
    </submittedName>
</protein>
<evidence type="ECO:0000313" key="2">
    <source>
        <dbReference type="EMBL" id="CAG7726984.1"/>
    </source>
</evidence>
<dbReference type="EMBL" id="CAJVCH010142666">
    <property type="protein sequence ID" value="CAG7726984.1"/>
    <property type="molecule type" value="Genomic_DNA"/>
</dbReference>
<accession>A0A8J2JZK6</accession>
<gene>
    <name evidence="2" type="ORF">AFUS01_LOCUS15858</name>
</gene>
<proteinExistence type="predicted"/>
<keyword evidence="3" id="KW-1185">Reference proteome</keyword>
<name>A0A8J2JZK6_9HEXA</name>